<keyword evidence="6" id="KW-0961">Cell wall biogenesis/degradation</keyword>
<evidence type="ECO:0000256" key="4">
    <source>
        <dbReference type="ARBA" id="ARBA00022960"/>
    </source>
</evidence>
<feature type="compositionally biased region" description="Low complexity" evidence="8">
    <location>
        <begin position="118"/>
        <end position="137"/>
    </location>
</feature>
<feature type="compositionally biased region" description="Gly residues" evidence="8">
    <location>
        <begin position="204"/>
        <end position="213"/>
    </location>
</feature>
<keyword evidence="11" id="KW-1185">Reference proteome</keyword>
<feature type="compositionally biased region" description="Basic and acidic residues" evidence="8">
    <location>
        <begin position="309"/>
        <end position="319"/>
    </location>
</feature>
<evidence type="ECO:0000256" key="3">
    <source>
        <dbReference type="ARBA" id="ARBA00022801"/>
    </source>
</evidence>
<comment type="caution">
    <text evidence="10">The sequence shown here is derived from an EMBL/GenBank/DDBJ whole genome shotgun (WGS) entry which is preliminary data.</text>
</comment>
<dbReference type="Proteomes" id="UP000807371">
    <property type="component" value="Unassembled WGS sequence"/>
</dbReference>
<evidence type="ECO:0000256" key="5">
    <source>
        <dbReference type="ARBA" id="ARBA00022984"/>
    </source>
</evidence>
<dbReference type="InterPro" id="IPR001967">
    <property type="entry name" value="Peptidase_S11_N"/>
</dbReference>
<dbReference type="InterPro" id="IPR018044">
    <property type="entry name" value="Peptidase_S11"/>
</dbReference>
<feature type="compositionally biased region" description="Basic and acidic residues" evidence="8">
    <location>
        <begin position="369"/>
        <end position="379"/>
    </location>
</feature>
<protein>
    <submittedName>
        <fullName evidence="10">D-alanyl-D-alanine carboxypeptidase</fullName>
    </submittedName>
</protein>
<evidence type="ECO:0000256" key="8">
    <source>
        <dbReference type="SAM" id="MobiDB-lite"/>
    </source>
</evidence>
<evidence type="ECO:0000259" key="9">
    <source>
        <dbReference type="Pfam" id="PF00768"/>
    </source>
</evidence>
<accession>A0ABS0NJB2</accession>
<feature type="compositionally biased region" description="Low complexity" evidence="8">
    <location>
        <begin position="214"/>
        <end position="231"/>
    </location>
</feature>
<dbReference type="SUPFAM" id="SSF56601">
    <property type="entry name" value="beta-lactamase/transpeptidase-like"/>
    <property type="match status" value="1"/>
</dbReference>
<dbReference type="PANTHER" id="PTHR21581:SF33">
    <property type="entry name" value="D-ALANYL-D-ALANINE CARBOXYPEPTIDASE DACB"/>
    <property type="match status" value="1"/>
</dbReference>
<comment type="similarity">
    <text evidence="1 7">Belongs to the peptidase S11 family.</text>
</comment>
<dbReference type="Pfam" id="PF00768">
    <property type="entry name" value="Peptidase_S11"/>
    <property type="match status" value="1"/>
</dbReference>
<dbReference type="GO" id="GO:0004180">
    <property type="term" value="F:carboxypeptidase activity"/>
    <property type="evidence" value="ECO:0007669"/>
    <property type="project" value="UniProtKB-KW"/>
</dbReference>
<dbReference type="EMBL" id="JACYXC010000001">
    <property type="protein sequence ID" value="MBH5335286.1"/>
    <property type="molecule type" value="Genomic_DNA"/>
</dbReference>
<feature type="compositionally biased region" description="Acidic residues" evidence="8">
    <location>
        <begin position="35"/>
        <end position="47"/>
    </location>
</feature>
<evidence type="ECO:0000256" key="1">
    <source>
        <dbReference type="ARBA" id="ARBA00007164"/>
    </source>
</evidence>
<keyword evidence="5" id="KW-0573">Peptidoglycan synthesis</keyword>
<feature type="region of interest" description="Disordered" evidence="8">
    <location>
        <begin position="1"/>
        <end position="155"/>
    </location>
</feature>
<dbReference type="Gene3D" id="3.40.710.10">
    <property type="entry name" value="DD-peptidase/beta-lactamase superfamily"/>
    <property type="match status" value="1"/>
</dbReference>
<dbReference type="PANTHER" id="PTHR21581">
    <property type="entry name" value="D-ALANYL-D-ALANINE CARBOXYPEPTIDASE"/>
    <property type="match status" value="1"/>
</dbReference>
<evidence type="ECO:0000313" key="10">
    <source>
        <dbReference type="EMBL" id="MBH5335286.1"/>
    </source>
</evidence>
<feature type="region of interest" description="Disordered" evidence="8">
    <location>
        <begin position="176"/>
        <end position="480"/>
    </location>
</feature>
<feature type="compositionally biased region" description="Basic and acidic residues" evidence="8">
    <location>
        <begin position="86"/>
        <end position="103"/>
    </location>
</feature>
<dbReference type="PRINTS" id="PR00725">
    <property type="entry name" value="DADACBPTASE1"/>
</dbReference>
<feature type="compositionally biased region" description="Basic and acidic residues" evidence="8">
    <location>
        <begin position="266"/>
        <end position="302"/>
    </location>
</feature>
<keyword evidence="10" id="KW-0121">Carboxypeptidase</keyword>
<keyword evidence="2" id="KW-0732">Signal</keyword>
<gene>
    <name evidence="10" type="ORF">IHE55_10980</name>
</gene>
<feature type="compositionally biased region" description="Low complexity" evidence="8">
    <location>
        <begin position="178"/>
        <end position="190"/>
    </location>
</feature>
<evidence type="ECO:0000313" key="11">
    <source>
        <dbReference type="Proteomes" id="UP000807371"/>
    </source>
</evidence>
<feature type="compositionally biased region" description="Low complexity" evidence="8">
    <location>
        <begin position="415"/>
        <end position="445"/>
    </location>
</feature>
<reference evidence="10 11" key="1">
    <citation type="submission" date="2020-09" db="EMBL/GenBank/DDBJ databases">
        <title>Biosynthesis of the nuclear factor of activated T cells inhibitor NFAT-133 and its congeners in Streptomyces pactum.</title>
        <authorList>
            <person name="Zhou W."/>
            <person name="Posri P."/>
            <person name="Abugrain M.E."/>
            <person name="Weisberg A.J."/>
            <person name="Chang J.H."/>
            <person name="Mahmud T."/>
        </authorList>
    </citation>
    <scope>NUCLEOTIDE SEQUENCE [LARGE SCALE GENOMIC DNA]</scope>
    <source>
        <strain evidence="10 11">ATCC 27456</strain>
    </source>
</reference>
<dbReference type="InterPro" id="IPR012338">
    <property type="entry name" value="Beta-lactam/transpept-like"/>
</dbReference>
<keyword evidence="4" id="KW-0133">Cell shape</keyword>
<feature type="domain" description="Peptidase S11 D-alanyl-D-alanine carboxypeptidase A N-terminal" evidence="9">
    <location>
        <begin position="558"/>
        <end position="749"/>
    </location>
</feature>
<evidence type="ECO:0000256" key="6">
    <source>
        <dbReference type="ARBA" id="ARBA00023316"/>
    </source>
</evidence>
<name>A0ABS0NJB2_9ACTN</name>
<proteinExistence type="inferred from homology"/>
<keyword evidence="3" id="KW-0378">Hydrolase</keyword>
<keyword evidence="10" id="KW-0645">Protease</keyword>
<evidence type="ECO:0000256" key="7">
    <source>
        <dbReference type="RuleBase" id="RU004016"/>
    </source>
</evidence>
<dbReference type="RefSeq" id="WP_197988863.1">
    <property type="nucleotide sequence ID" value="NZ_JACYXC010000001.1"/>
</dbReference>
<evidence type="ECO:0000256" key="2">
    <source>
        <dbReference type="ARBA" id="ARBA00022729"/>
    </source>
</evidence>
<organism evidence="10 11">
    <name type="scientific">Streptomyces pactum</name>
    <dbReference type="NCBI Taxonomy" id="68249"/>
    <lineage>
        <taxon>Bacteria</taxon>
        <taxon>Bacillati</taxon>
        <taxon>Actinomycetota</taxon>
        <taxon>Actinomycetes</taxon>
        <taxon>Kitasatosporales</taxon>
        <taxon>Streptomycetaceae</taxon>
        <taxon>Streptomyces</taxon>
    </lineage>
</organism>
<sequence>MTGVARAAASGPARDTGPARTADTDASDSGAPDPDGPDDAADGETDEPGTRPAQRPLPVRPGTRNGTAGSGDAAAPNGGRKAGGTADERGEPAPAGGDERLRDAVAAWVSGGPEASEDAAGAGRDRAASAAGASAGKAEGKDTAAEAEGSGEDTRTLAFGTLRDLPDTPADRATAFFGTVRATGRGTATAEPGTDGETESGANGTAGSGGAGADGAAARRATDRATAFFGAVRPSVTAPGAAGNGTVSDGGTANGDEDGDAAGGTAERRDRGKSGADRAAERDGGKGDDTRRDGAKDGDKKAAGAKTAGAKDTDKKDTVKEDEDADGAADPAARRDRATSVLGTVRPPAKAGGKTGDKTGDRPAGTSAEPKKPEPKKPAGDGTGKPAAGADGRPSTFVPLRSADDPDTGRKPRNGTAPAPATTAPRAGAEAPAAAGAAPAAGTGTLPESERTRQQPLPPVGEPAPLDLLAQLTNTPPPPETPVRTIVRRIKIWTPLVLLLVIIFGVVQALRPLPEPELRSAGQTSFTFEGERFTMPWPGEGQAAALVEGVGSLGTYGAQKPVPIASVGKVMTAYVVLKSHPLKPDEPGQRITIDAQAGREAGNKDESRVPVEEGQKFTLRQMLEMTMIPSGNNVARQLARWDAGSEQAFLKKMNDAARDLGMTNTTYTDPSGLKASTQSTAEDQLKLASAVMKIETFRKIVATPDIEIPGVGRIFNNNRLVADPDLVVRGIKTGSNTPAGGALMWATYRTVGGKDRLVLGVTLDQRTGSTDPNAHLALVLDESEKQIKAVRKALTAATLVRKGQVVGEVDDGLGGTTPVVATKDLQGAGWPGHEVEFKLTVNGDGLPHSAKAGTVIGQLNVGTGPERATVPVALQKDLAEPGFGDKLTRLG</sequence>